<sequence length="120" mass="12788">MVGDEINDSPALVVADVGMAIGAGTDIAIEAANIVLMKSNLEDVVTAIDLSRKTMSRVRLNYVWALGYTILGMPVATRVLFPFSGIRSPLWLAGACMAASSLSVVCSYLLLSSYKKPLHI</sequence>
<dbReference type="EMBL" id="VIEB01000594">
    <property type="protein sequence ID" value="TQD85505.1"/>
    <property type="molecule type" value="Genomic_DNA"/>
</dbReference>
<dbReference type="PANTHER" id="PTHR46594">
    <property type="entry name" value="P-TYPE CATION-TRANSPORTING ATPASE"/>
    <property type="match status" value="1"/>
</dbReference>
<feature type="transmembrane region" description="Helical" evidence="2">
    <location>
        <begin position="62"/>
        <end position="84"/>
    </location>
</feature>
<keyword evidence="1" id="KW-0479">Metal-binding</keyword>
<gene>
    <name evidence="3" type="ORF">C1H46_028917</name>
</gene>
<accession>A0A540LGA1</accession>
<dbReference type="SUPFAM" id="SSF56784">
    <property type="entry name" value="HAD-like"/>
    <property type="match status" value="1"/>
</dbReference>
<dbReference type="Gene3D" id="3.40.50.1000">
    <property type="entry name" value="HAD superfamily/HAD-like"/>
    <property type="match status" value="1"/>
</dbReference>
<dbReference type="STRING" id="106549.A0A540LGA1"/>
<dbReference type="InterPro" id="IPR023214">
    <property type="entry name" value="HAD_sf"/>
</dbReference>
<dbReference type="GO" id="GO:0005524">
    <property type="term" value="F:ATP binding"/>
    <property type="evidence" value="ECO:0007669"/>
    <property type="project" value="InterPro"/>
</dbReference>
<dbReference type="PANTHER" id="PTHR46594:SF2">
    <property type="entry name" value="COPPER-TRANSPORTING ATPASE HMA4"/>
    <property type="match status" value="1"/>
</dbReference>
<reference evidence="3 4" key="1">
    <citation type="journal article" date="2019" name="G3 (Bethesda)">
        <title>Sequencing of a Wild Apple (Malus baccata) Genome Unravels the Differences Between Cultivated and Wild Apple Species Regarding Disease Resistance and Cold Tolerance.</title>
        <authorList>
            <person name="Chen X."/>
        </authorList>
    </citation>
    <scope>NUCLEOTIDE SEQUENCE [LARGE SCALE GENOMIC DNA]</scope>
    <source>
        <strain evidence="4">cv. Shandingzi</strain>
        <tissue evidence="3">Leaves</tissue>
    </source>
</reference>
<dbReference type="Proteomes" id="UP000315295">
    <property type="component" value="Unassembled WGS sequence"/>
</dbReference>
<dbReference type="GO" id="GO:0046872">
    <property type="term" value="F:metal ion binding"/>
    <property type="evidence" value="ECO:0007669"/>
    <property type="project" value="UniProtKB-KW"/>
</dbReference>
<dbReference type="PRINTS" id="PR00120">
    <property type="entry name" value="HATPASE"/>
</dbReference>
<dbReference type="GO" id="GO:0016887">
    <property type="term" value="F:ATP hydrolysis activity"/>
    <property type="evidence" value="ECO:0007669"/>
    <property type="project" value="InterPro"/>
</dbReference>
<proteinExistence type="predicted"/>
<name>A0A540LGA1_MALBA</name>
<evidence type="ECO:0000313" key="3">
    <source>
        <dbReference type="EMBL" id="TQD85505.1"/>
    </source>
</evidence>
<organism evidence="3 4">
    <name type="scientific">Malus baccata</name>
    <name type="common">Siberian crab apple</name>
    <name type="synonym">Pyrus baccata</name>
    <dbReference type="NCBI Taxonomy" id="106549"/>
    <lineage>
        <taxon>Eukaryota</taxon>
        <taxon>Viridiplantae</taxon>
        <taxon>Streptophyta</taxon>
        <taxon>Embryophyta</taxon>
        <taxon>Tracheophyta</taxon>
        <taxon>Spermatophyta</taxon>
        <taxon>Magnoliopsida</taxon>
        <taxon>eudicotyledons</taxon>
        <taxon>Gunneridae</taxon>
        <taxon>Pentapetalae</taxon>
        <taxon>rosids</taxon>
        <taxon>fabids</taxon>
        <taxon>Rosales</taxon>
        <taxon>Rosaceae</taxon>
        <taxon>Amygdaloideae</taxon>
        <taxon>Maleae</taxon>
        <taxon>Malus</taxon>
    </lineage>
</organism>
<keyword evidence="2" id="KW-0812">Transmembrane</keyword>
<evidence type="ECO:0000313" key="4">
    <source>
        <dbReference type="Proteomes" id="UP000315295"/>
    </source>
</evidence>
<dbReference type="InterPro" id="IPR001757">
    <property type="entry name" value="P_typ_ATPase"/>
</dbReference>
<keyword evidence="2" id="KW-0472">Membrane</keyword>
<evidence type="ECO:0008006" key="5">
    <source>
        <dbReference type="Google" id="ProtNLM"/>
    </source>
</evidence>
<evidence type="ECO:0000256" key="1">
    <source>
        <dbReference type="ARBA" id="ARBA00022723"/>
    </source>
</evidence>
<evidence type="ECO:0000256" key="2">
    <source>
        <dbReference type="SAM" id="Phobius"/>
    </source>
</evidence>
<comment type="caution">
    <text evidence="3">The sequence shown here is derived from an EMBL/GenBank/DDBJ whole genome shotgun (WGS) entry which is preliminary data.</text>
</comment>
<feature type="transmembrane region" description="Helical" evidence="2">
    <location>
        <begin position="90"/>
        <end position="111"/>
    </location>
</feature>
<protein>
    <recommendedName>
        <fullName evidence="5">HMA domain-containing protein</fullName>
    </recommendedName>
</protein>
<dbReference type="InterPro" id="IPR036412">
    <property type="entry name" value="HAD-like_sf"/>
</dbReference>
<keyword evidence="2" id="KW-1133">Transmembrane helix</keyword>
<keyword evidence="4" id="KW-1185">Reference proteome</keyword>
<dbReference type="AlphaFoldDB" id="A0A540LGA1"/>
<dbReference type="PRINTS" id="PR00119">
    <property type="entry name" value="CATATPASE"/>
</dbReference>
<dbReference type="GO" id="GO:0016020">
    <property type="term" value="C:membrane"/>
    <property type="evidence" value="ECO:0007669"/>
    <property type="project" value="InterPro"/>
</dbReference>